<dbReference type="Proteomes" id="UP000570166">
    <property type="component" value="Unassembled WGS sequence"/>
</dbReference>
<organism evidence="2 3">
    <name type="scientific">Sphingomonas chungangi</name>
    <dbReference type="NCBI Taxonomy" id="2683589"/>
    <lineage>
        <taxon>Bacteria</taxon>
        <taxon>Pseudomonadati</taxon>
        <taxon>Pseudomonadota</taxon>
        <taxon>Alphaproteobacteria</taxon>
        <taxon>Sphingomonadales</taxon>
        <taxon>Sphingomonadaceae</taxon>
        <taxon>Sphingomonas</taxon>
    </lineage>
</organism>
<accession>A0A838LB22</accession>
<dbReference type="RefSeq" id="WP_160363929.1">
    <property type="nucleotide sequence ID" value="NZ_JACEIB010000027.1"/>
</dbReference>
<keyword evidence="3" id="KW-1185">Reference proteome</keyword>
<name>A0A838LB22_9SPHN</name>
<dbReference type="EMBL" id="JACEIB010000027">
    <property type="protein sequence ID" value="MBA2936032.1"/>
    <property type="molecule type" value="Genomic_DNA"/>
</dbReference>
<evidence type="ECO:0008006" key="4">
    <source>
        <dbReference type="Google" id="ProtNLM"/>
    </source>
</evidence>
<reference evidence="2 3" key="1">
    <citation type="submission" date="2020-07" db="EMBL/GenBank/DDBJ databases">
        <authorList>
            <person name="Sun Q."/>
        </authorList>
    </citation>
    <scope>NUCLEOTIDE SEQUENCE [LARGE SCALE GENOMIC DNA]</scope>
    <source>
        <strain evidence="2 3">CGMCC 1.13654</strain>
    </source>
</reference>
<feature type="chain" id="PRO_5032494691" description="DUF3016 domain-containing protein" evidence="1">
    <location>
        <begin position="21"/>
        <end position="151"/>
    </location>
</feature>
<evidence type="ECO:0000313" key="3">
    <source>
        <dbReference type="Proteomes" id="UP000570166"/>
    </source>
</evidence>
<feature type="signal peptide" evidence="1">
    <location>
        <begin position="1"/>
        <end position="20"/>
    </location>
</feature>
<gene>
    <name evidence="2" type="ORF">HZF05_18275</name>
</gene>
<keyword evidence="1" id="KW-0732">Signal</keyword>
<evidence type="ECO:0000313" key="2">
    <source>
        <dbReference type="EMBL" id="MBA2936032.1"/>
    </source>
</evidence>
<proteinExistence type="predicted"/>
<evidence type="ECO:0000256" key="1">
    <source>
        <dbReference type="SAM" id="SignalP"/>
    </source>
</evidence>
<sequence length="151" mass="16865">MIRTVLMGAAAFAAFASVSAAGAKMYVDYTPEKGAWEINAVEVDPNHVDDYLVGLRHTQIPLFEILKKHALIDDYKVVVRNGYTKGSPNVLIETHVPSLALLEPDKARDMMLEKEMLATLPEEQGKAAIAGYEKYRQFLDDAYWSEVTFAK</sequence>
<comment type="caution">
    <text evidence="2">The sequence shown here is derived from an EMBL/GenBank/DDBJ whole genome shotgun (WGS) entry which is preliminary data.</text>
</comment>
<dbReference type="AlphaFoldDB" id="A0A838LB22"/>
<protein>
    <recommendedName>
        <fullName evidence="4">DUF3016 domain-containing protein</fullName>
    </recommendedName>
</protein>